<dbReference type="Gene3D" id="3.30.70.120">
    <property type="match status" value="1"/>
</dbReference>
<dbReference type="InterPro" id="IPR051461">
    <property type="entry name" value="UPF0750_membrane"/>
</dbReference>
<name>A0ABS5NLP1_9BACI</name>
<evidence type="ECO:0000256" key="5">
    <source>
        <dbReference type="ARBA" id="ARBA00023136"/>
    </source>
</evidence>
<protein>
    <submittedName>
        <fullName evidence="8">YitT family protein</fullName>
    </submittedName>
</protein>
<dbReference type="Proteomes" id="UP000681027">
    <property type="component" value="Unassembled WGS sequence"/>
</dbReference>
<accession>A0ABS5NLP1</accession>
<feature type="transmembrane region" description="Helical" evidence="6">
    <location>
        <begin position="112"/>
        <end position="130"/>
    </location>
</feature>
<evidence type="ECO:0000256" key="6">
    <source>
        <dbReference type="SAM" id="Phobius"/>
    </source>
</evidence>
<sequence length="288" mass="31612">MGKTHKKESKKHIIYRYIMLLVGASLAALSIELFLIPNSIIDGGIIGISLLVNHLTNISFGILVFLFNVPFLYFGYKQIGKNFTFSSLFGIVALAIIEPQLHHLSAFTQEPLLATVFGGLLLGIGVGTVIRHGGALDGTEILGILLTKKLPFSIGEFVMFFNIFVFSWAGFVLGWEQAMYSIITYYIASKMIDTVVQGFEGDTKAVIVVSDHYEEISDAIIGRLGRGVTKLKGKGGFKDNDKDVIYVVVTRLEISKLKSIVGEIDPNAFTTIMDTQEAHGSKFKSAIH</sequence>
<feature type="transmembrane region" description="Helical" evidence="6">
    <location>
        <begin position="14"/>
        <end position="36"/>
    </location>
</feature>
<feature type="transmembrane region" description="Helical" evidence="6">
    <location>
        <begin position="83"/>
        <end position="100"/>
    </location>
</feature>
<dbReference type="InterPro" id="IPR019264">
    <property type="entry name" value="DUF2179"/>
</dbReference>
<comment type="subcellular location">
    <subcellularLocation>
        <location evidence="1">Cell membrane</location>
        <topology evidence="1">Multi-pass membrane protein</topology>
    </subcellularLocation>
</comment>
<organism evidence="8 9">
    <name type="scientific">Cytobacillus citreus</name>
    <dbReference type="NCBI Taxonomy" id="2833586"/>
    <lineage>
        <taxon>Bacteria</taxon>
        <taxon>Bacillati</taxon>
        <taxon>Bacillota</taxon>
        <taxon>Bacilli</taxon>
        <taxon>Bacillales</taxon>
        <taxon>Bacillaceae</taxon>
        <taxon>Cytobacillus</taxon>
    </lineage>
</organism>
<gene>
    <name evidence="8" type="ORF">KHA94_00640</name>
</gene>
<evidence type="ECO:0000256" key="2">
    <source>
        <dbReference type="ARBA" id="ARBA00022475"/>
    </source>
</evidence>
<feature type="transmembrane region" description="Helical" evidence="6">
    <location>
        <begin position="150"/>
        <end position="175"/>
    </location>
</feature>
<feature type="domain" description="DUF2179" evidence="7">
    <location>
        <begin position="226"/>
        <end position="280"/>
    </location>
</feature>
<dbReference type="PANTHER" id="PTHR33545:SF3">
    <property type="entry name" value="UPF0750 MEMBRANE PROTEIN YQFU"/>
    <property type="match status" value="1"/>
</dbReference>
<dbReference type="Pfam" id="PF02588">
    <property type="entry name" value="YitT_membrane"/>
    <property type="match status" value="1"/>
</dbReference>
<dbReference type="InterPro" id="IPR003740">
    <property type="entry name" value="YitT"/>
</dbReference>
<evidence type="ECO:0000256" key="4">
    <source>
        <dbReference type="ARBA" id="ARBA00022989"/>
    </source>
</evidence>
<feature type="transmembrane region" description="Helical" evidence="6">
    <location>
        <begin position="56"/>
        <end position="76"/>
    </location>
</feature>
<evidence type="ECO:0000259" key="7">
    <source>
        <dbReference type="Pfam" id="PF10035"/>
    </source>
</evidence>
<dbReference type="Pfam" id="PF10035">
    <property type="entry name" value="DUF2179"/>
    <property type="match status" value="1"/>
</dbReference>
<keyword evidence="5 6" id="KW-0472">Membrane</keyword>
<comment type="caution">
    <text evidence="8">The sequence shown here is derived from an EMBL/GenBank/DDBJ whole genome shotgun (WGS) entry which is preliminary data.</text>
</comment>
<dbReference type="InterPro" id="IPR015867">
    <property type="entry name" value="N-reg_PII/ATP_PRibTrfase_C"/>
</dbReference>
<evidence type="ECO:0000313" key="8">
    <source>
        <dbReference type="EMBL" id="MBS4188725.1"/>
    </source>
</evidence>
<dbReference type="CDD" id="cd16380">
    <property type="entry name" value="YitT_C"/>
    <property type="match status" value="1"/>
</dbReference>
<evidence type="ECO:0000256" key="3">
    <source>
        <dbReference type="ARBA" id="ARBA00022692"/>
    </source>
</evidence>
<dbReference type="PANTHER" id="PTHR33545">
    <property type="entry name" value="UPF0750 MEMBRANE PROTEIN YITT-RELATED"/>
    <property type="match status" value="1"/>
</dbReference>
<keyword evidence="2" id="KW-1003">Cell membrane</keyword>
<dbReference type="RefSeq" id="WP_213100245.1">
    <property type="nucleotide sequence ID" value="NZ_JAGYPM010000001.1"/>
</dbReference>
<dbReference type="PIRSF" id="PIRSF006483">
    <property type="entry name" value="Membrane_protein_YitT"/>
    <property type="match status" value="1"/>
</dbReference>
<evidence type="ECO:0000313" key="9">
    <source>
        <dbReference type="Proteomes" id="UP000681027"/>
    </source>
</evidence>
<keyword evidence="9" id="KW-1185">Reference proteome</keyword>
<dbReference type="EMBL" id="JAGYPM010000001">
    <property type="protein sequence ID" value="MBS4188725.1"/>
    <property type="molecule type" value="Genomic_DNA"/>
</dbReference>
<keyword evidence="3 6" id="KW-0812">Transmembrane</keyword>
<proteinExistence type="predicted"/>
<evidence type="ECO:0000256" key="1">
    <source>
        <dbReference type="ARBA" id="ARBA00004651"/>
    </source>
</evidence>
<reference evidence="8 9" key="1">
    <citation type="submission" date="2021-05" db="EMBL/GenBank/DDBJ databases">
        <title>Novel Bacillus species.</title>
        <authorList>
            <person name="Liu G."/>
        </authorList>
    </citation>
    <scope>NUCLEOTIDE SEQUENCE [LARGE SCALE GENOMIC DNA]</scope>
    <source>
        <strain evidence="8 9">FJAT-49705</strain>
    </source>
</reference>
<keyword evidence="4 6" id="KW-1133">Transmembrane helix</keyword>